<dbReference type="EMBL" id="CAJOBR010039837">
    <property type="protein sequence ID" value="CAF5023249.1"/>
    <property type="molecule type" value="Genomic_DNA"/>
</dbReference>
<protein>
    <submittedName>
        <fullName evidence="2">Uncharacterized protein</fullName>
    </submittedName>
</protein>
<evidence type="ECO:0000256" key="1">
    <source>
        <dbReference type="SAM" id="MobiDB-lite"/>
    </source>
</evidence>
<evidence type="ECO:0000313" key="2">
    <source>
        <dbReference type="EMBL" id="CAF5023249.1"/>
    </source>
</evidence>
<evidence type="ECO:0000313" key="3">
    <source>
        <dbReference type="Proteomes" id="UP000663848"/>
    </source>
</evidence>
<organism evidence="2 3">
    <name type="scientific">Rotaria socialis</name>
    <dbReference type="NCBI Taxonomy" id="392032"/>
    <lineage>
        <taxon>Eukaryota</taxon>
        <taxon>Metazoa</taxon>
        <taxon>Spiralia</taxon>
        <taxon>Gnathifera</taxon>
        <taxon>Rotifera</taxon>
        <taxon>Eurotatoria</taxon>
        <taxon>Bdelloidea</taxon>
        <taxon>Philodinida</taxon>
        <taxon>Philodinidae</taxon>
        <taxon>Rotaria</taxon>
    </lineage>
</organism>
<comment type="caution">
    <text evidence="2">The sequence shown here is derived from an EMBL/GenBank/DDBJ whole genome shotgun (WGS) entry which is preliminary data.</text>
</comment>
<dbReference type="Proteomes" id="UP000663848">
    <property type="component" value="Unassembled WGS sequence"/>
</dbReference>
<sequence>SDPNDGDDIRCRWAVYTSGYRRRKRSNDEKEQINHPSHLHPYNQRESKKELIHIREKRGPCGSGGGGGSGCTTNCTNGCSCQCSACIRSLCPGTTCTLAAGCMATTTTVATTSTLETIGTLKSTSSYPTRQAINECGGICYPGSLPNGT</sequence>
<dbReference type="AlphaFoldDB" id="A0A822BBB3"/>
<feature type="non-terminal residue" evidence="2">
    <location>
        <position position="1"/>
    </location>
</feature>
<gene>
    <name evidence="2" type="ORF">QYT958_LOCUS40118</name>
</gene>
<feature type="non-terminal residue" evidence="2">
    <location>
        <position position="149"/>
    </location>
</feature>
<name>A0A822BBB3_9BILA</name>
<feature type="region of interest" description="Disordered" evidence="1">
    <location>
        <begin position="22"/>
        <end position="49"/>
    </location>
</feature>
<reference evidence="2" key="1">
    <citation type="submission" date="2021-02" db="EMBL/GenBank/DDBJ databases">
        <authorList>
            <person name="Nowell W R."/>
        </authorList>
    </citation>
    <scope>NUCLEOTIDE SEQUENCE</scope>
</reference>
<accession>A0A822BBB3</accession>
<proteinExistence type="predicted"/>